<dbReference type="GO" id="GO:0000976">
    <property type="term" value="F:transcription cis-regulatory region binding"/>
    <property type="evidence" value="ECO:0007669"/>
    <property type="project" value="TreeGrafter"/>
</dbReference>
<dbReference type="EMBL" id="CP123504">
    <property type="protein sequence ID" value="WGM01274.1"/>
    <property type="molecule type" value="Genomic_DNA"/>
</dbReference>
<evidence type="ECO:0000256" key="3">
    <source>
        <dbReference type="ARBA" id="ARBA00023163"/>
    </source>
</evidence>
<gene>
    <name evidence="5" type="ORF">ARN_29030</name>
    <name evidence="6" type="ORF">QE210_15865</name>
    <name evidence="7" type="ORF">QE258_18500</name>
</gene>
<sequence>MFFVKNLFLSDFHIGDNMFFSKRVEQFITIAQKGTFKEAADELCISPSALSKGMKEIEGQLGVQLFRHSGRGARLTSNGEKLYQELFPHYQDVSATTKKLMLGFSSKKESVINIATDDAYFPDLASIISKIDSIESGILVDIKKYSNHLISDIICRIQADIFIGSREEENLPANIESLALSSKLELGAAEDIINSYKDKMELLLNNNIIQTESMLLSKGFERIKNLLMDKHKKNIISVPSIDDVFQILGDGKGISFIPKSNKNISLGKQHKVNFAIPPAPFNIEVRGKLYYKAEKKESLQWLIDLICD</sequence>
<dbReference type="Gene3D" id="1.10.10.10">
    <property type="entry name" value="Winged helix-like DNA-binding domain superfamily/Winged helix DNA-binding domain"/>
    <property type="match status" value="1"/>
</dbReference>
<keyword evidence="8" id="KW-1185">Reference proteome</keyword>
<keyword evidence="2" id="KW-0805">Transcription regulation</keyword>
<evidence type="ECO:0000313" key="6">
    <source>
        <dbReference type="EMBL" id="WGM01274.1"/>
    </source>
</evidence>
<evidence type="ECO:0000256" key="1">
    <source>
        <dbReference type="ARBA" id="ARBA00009437"/>
    </source>
</evidence>
<name>D2U2S5_9GAMM</name>
<dbReference type="PROSITE" id="PS50931">
    <property type="entry name" value="HTH_LYSR"/>
    <property type="match status" value="1"/>
</dbReference>
<dbReference type="InterPro" id="IPR036390">
    <property type="entry name" value="WH_DNA-bd_sf"/>
</dbReference>
<dbReference type="InterPro" id="IPR036388">
    <property type="entry name" value="WH-like_DNA-bd_sf"/>
</dbReference>
<proteinExistence type="inferred from homology"/>
<evidence type="ECO:0000313" key="5">
    <source>
        <dbReference type="EMBL" id="CBA75425.1"/>
    </source>
</evidence>
<dbReference type="RefSeq" id="WP_081700598.1">
    <property type="nucleotide sequence ID" value="NZ_CP038613.1"/>
</dbReference>
<reference evidence="6" key="2">
    <citation type="submission" date="2023-04" db="EMBL/GenBank/DDBJ databases">
        <title>Genome dynamics across the evolutionary transition to endosymbiosis.</title>
        <authorList>
            <person name="Siozios S."/>
            <person name="Nadal-Jimenez P."/>
            <person name="Azagi T."/>
            <person name="Sprong H."/>
            <person name="Frost C.L."/>
            <person name="Parratt S.R."/>
            <person name="Taylor G."/>
            <person name="Brettell L."/>
            <person name="Lew K.C."/>
            <person name="Croft L."/>
            <person name="King K.C."/>
            <person name="Brockhurst M.A."/>
            <person name="Hypsa V."/>
            <person name="Novakova E."/>
            <person name="Darby A.C."/>
            <person name="Hurst G.D.D."/>
        </authorList>
    </citation>
    <scope>NUCLEOTIDE SEQUENCE</scope>
    <source>
        <strain evidence="7">ANv_CAN</strain>
        <strain evidence="6">APv</strain>
    </source>
</reference>
<dbReference type="EMBL" id="CP123523">
    <property type="protein sequence ID" value="WGM05457.1"/>
    <property type="molecule type" value="Genomic_DNA"/>
</dbReference>
<evidence type="ECO:0000313" key="8">
    <source>
        <dbReference type="Proteomes" id="UP001177592"/>
    </source>
</evidence>
<dbReference type="PANTHER" id="PTHR30126">
    <property type="entry name" value="HTH-TYPE TRANSCRIPTIONAL REGULATOR"/>
    <property type="match status" value="1"/>
</dbReference>
<dbReference type="Pfam" id="PF00126">
    <property type="entry name" value="HTH_1"/>
    <property type="match status" value="1"/>
</dbReference>
<dbReference type="SUPFAM" id="SSF46785">
    <property type="entry name" value="Winged helix' DNA-binding domain"/>
    <property type="match status" value="1"/>
</dbReference>
<dbReference type="AlphaFoldDB" id="D2U2S5"/>
<dbReference type="Proteomes" id="UP001177595">
    <property type="component" value="Chromosome"/>
</dbReference>
<accession>D2U2S5</accession>
<evidence type="ECO:0000259" key="4">
    <source>
        <dbReference type="PROSITE" id="PS50931"/>
    </source>
</evidence>
<keyword evidence="3" id="KW-0804">Transcription</keyword>
<dbReference type="PANTHER" id="PTHR30126:SF22">
    <property type="entry name" value="HTH-TYPE TRANSCRIPTIONAL REGULATOR YHAJ-RELATED"/>
    <property type="match status" value="1"/>
</dbReference>
<dbReference type="GeneID" id="96878769"/>
<evidence type="ECO:0000256" key="2">
    <source>
        <dbReference type="ARBA" id="ARBA00023015"/>
    </source>
</evidence>
<evidence type="ECO:0000313" key="7">
    <source>
        <dbReference type="EMBL" id="WGM05457.1"/>
    </source>
</evidence>
<protein>
    <submittedName>
        <fullName evidence="5">LysR family transcriptional regulator</fullName>
    </submittedName>
</protein>
<reference evidence="5" key="1">
    <citation type="journal article" date="2010" name="Insect Mol. Biol.">
        <title>The draft genome sequence of Arsenophonus nasoniae, son-killer bacterium of Nasonia vitripennis, reveals genes associated with virulence and symbiosis.</title>
        <authorList>
            <person name="Wilkes T."/>
            <person name="Darby A.C."/>
            <person name="Choi J."/>
            <person name="Colborne J.K."/>
            <person name="Werren J.H."/>
            <person name="Hurst G.D.D."/>
        </authorList>
    </citation>
    <scope>NUCLEOTIDE SEQUENCE</scope>
</reference>
<dbReference type="EMBL" id="FN545251">
    <property type="protein sequence ID" value="CBA75425.1"/>
    <property type="molecule type" value="Genomic_DNA"/>
</dbReference>
<dbReference type="InterPro" id="IPR000847">
    <property type="entry name" value="LysR_HTH_N"/>
</dbReference>
<feature type="domain" description="HTH lysR-type" evidence="4">
    <location>
        <begin position="27"/>
        <end position="76"/>
    </location>
</feature>
<comment type="similarity">
    <text evidence="1">Belongs to the LysR transcriptional regulatory family.</text>
</comment>
<dbReference type="Proteomes" id="UP001177592">
    <property type="component" value="Chromosome"/>
</dbReference>
<dbReference type="GO" id="GO:0003700">
    <property type="term" value="F:DNA-binding transcription factor activity"/>
    <property type="evidence" value="ECO:0007669"/>
    <property type="project" value="InterPro"/>
</dbReference>
<organism evidence="5">
    <name type="scientific">Arsenophonus nasoniae</name>
    <name type="common">son-killer infecting Nasonia vitripennis</name>
    <dbReference type="NCBI Taxonomy" id="638"/>
    <lineage>
        <taxon>Bacteria</taxon>
        <taxon>Pseudomonadati</taxon>
        <taxon>Pseudomonadota</taxon>
        <taxon>Gammaproteobacteria</taxon>
        <taxon>Enterobacterales</taxon>
        <taxon>Morganellaceae</taxon>
        <taxon>Arsenophonus</taxon>
    </lineage>
</organism>